<evidence type="ECO:0000313" key="3">
    <source>
        <dbReference type="Proteomes" id="UP000789595"/>
    </source>
</evidence>
<dbReference type="Proteomes" id="UP000789595">
    <property type="component" value="Unassembled WGS sequence"/>
</dbReference>
<keyword evidence="3" id="KW-1185">Reference proteome</keyword>
<evidence type="ECO:0000256" key="1">
    <source>
        <dbReference type="SAM" id="Coils"/>
    </source>
</evidence>
<dbReference type="OrthoDB" id="2015991at2759"/>
<dbReference type="EMBL" id="CAKKNE010000004">
    <property type="protein sequence ID" value="CAH0372865.1"/>
    <property type="molecule type" value="Genomic_DNA"/>
</dbReference>
<dbReference type="InterPro" id="IPR044845">
    <property type="entry name" value="HPAT/SRGT1-like"/>
</dbReference>
<dbReference type="AlphaFoldDB" id="A0A8J2WZX6"/>
<evidence type="ECO:0000313" key="2">
    <source>
        <dbReference type="EMBL" id="CAH0372865.1"/>
    </source>
</evidence>
<name>A0A8J2WZX6_9STRA</name>
<dbReference type="PANTHER" id="PTHR31485">
    <property type="entry name" value="PEPTIDYL SERINE ALPHA-GALACTOSYLTRANSFERASE"/>
    <property type="match status" value="1"/>
</dbReference>
<feature type="coiled-coil region" evidence="1">
    <location>
        <begin position="92"/>
        <end position="159"/>
    </location>
</feature>
<keyword evidence="1" id="KW-0175">Coiled coil</keyword>
<gene>
    <name evidence="2" type="ORF">PECAL_4P00240</name>
</gene>
<protein>
    <submittedName>
        <fullName evidence="2">Uncharacterized protein</fullName>
    </submittedName>
</protein>
<reference evidence="2" key="1">
    <citation type="submission" date="2021-11" db="EMBL/GenBank/DDBJ databases">
        <authorList>
            <consortium name="Genoscope - CEA"/>
            <person name="William W."/>
        </authorList>
    </citation>
    <scope>NUCLEOTIDE SEQUENCE</scope>
</reference>
<dbReference type="PANTHER" id="PTHR31485:SF7">
    <property type="entry name" value="PEPTIDYL SERINE ALPHA-GALACTOSYLTRANSFERASE"/>
    <property type="match status" value="1"/>
</dbReference>
<accession>A0A8J2WZX6</accession>
<proteinExistence type="predicted"/>
<organism evidence="2 3">
    <name type="scientific">Pelagomonas calceolata</name>
    <dbReference type="NCBI Taxonomy" id="35677"/>
    <lineage>
        <taxon>Eukaryota</taxon>
        <taxon>Sar</taxon>
        <taxon>Stramenopiles</taxon>
        <taxon>Ochrophyta</taxon>
        <taxon>Pelagophyceae</taxon>
        <taxon>Pelagomonadales</taxon>
        <taxon>Pelagomonadaceae</taxon>
        <taxon>Pelagomonas</taxon>
    </lineage>
</organism>
<sequence length="575" mass="62120">MRQNKPRCSLFTCTLTIVGALLLTTTLLSHNYATQQHHQIPRPHALRGPASHLAALRDARDAAAAAARGAAAAALVDAVAVTRPPTPEGEAARAARAAAETLAAEAAAAERREAEAAAARAAEAAAREAEAAREAAAAKAAAAREAAAAQAAAARLAAEVAEPIDESYHVVFSTGCSEFQDWQSIGVFSSADAVGQRGVITRIASGCRPGQEASIRHAMSHLPARCRVFFAPDTDVKDHAGRYYKYANKPLGMMKWLQAGSVPPTATVALIDPDFFFLRPLWHDSFDADDATFASGAAKKTPMPRPLRPGTMIAQRYGIGGKPWTSAPGRNGQLAWKLRDYFTSIGRPDSPANAPDLNERSADAFYSIGAPYIALASDWLPIATNWTGLMPMAVARNFGNLAEMYAMVIAVADLGIRPATVDSLMVSNVGAGGEGWPFVDRLPPERACDPTLLDDEAHRLPFFLHYCQRYEHVEKPPYDESNWIYSKYQVPDEILHCPAGTHDLEGERPKKKASRQRMRLDADGFLPEPSATVDAAVLTGTSGRARLRHVWAFCAATRRTNLAARDYRRWFCAKN</sequence>
<dbReference type="GO" id="GO:0016757">
    <property type="term" value="F:glycosyltransferase activity"/>
    <property type="evidence" value="ECO:0007669"/>
    <property type="project" value="InterPro"/>
</dbReference>
<comment type="caution">
    <text evidence="2">The sequence shown here is derived from an EMBL/GenBank/DDBJ whole genome shotgun (WGS) entry which is preliminary data.</text>
</comment>